<evidence type="ECO:0000313" key="12">
    <source>
        <dbReference type="Proteomes" id="UP001195483"/>
    </source>
</evidence>
<dbReference type="Pfam" id="PF00120">
    <property type="entry name" value="Gln-synt_C"/>
    <property type="match status" value="1"/>
</dbReference>
<evidence type="ECO:0000256" key="6">
    <source>
        <dbReference type="SAM" id="Coils"/>
    </source>
</evidence>
<feature type="domain" description="HTH asnC-type" evidence="7">
    <location>
        <begin position="1"/>
        <end position="45"/>
    </location>
</feature>
<dbReference type="Gene3D" id="3.30.590.10">
    <property type="entry name" value="Glutamine synthetase/guanido kinase, catalytic domain"/>
    <property type="match status" value="1"/>
</dbReference>
<dbReference type="InterPro" id="IPR019888">
    <property type="entry name" value="Tscrpt_reg_AsnC-like"/>
</dbReference>
<comment type="similarity">
    <text evidence="4 5">Belongs to the glutamine synthetase family.</text>
</comment>
<dbReference type="PROSITE" id="PS50956">
    <property type="entry name" value="HTH_ASNC_2"/>
    <property type="match status" value="1"/>
</dbReference>
<dbReference type="AlphaFoldDB" id="A0AAE0RZM8"/>
<dbReference type="InterPro" id="IPR012318">
    <property type="entry name" value="HTH_CRP"/>
</dbReference>
<evidence type="ECO:0000259" key="9">
    <source>
        <dbReference type="PROSITE" id="PS51986"/>
    </source>
</evidence>
<dbReference type="SMART" id="SM01230">
    <property type="entry name" value="Gln-synt_C"/>
    <property type="match status" value="1"/>
</dbReference>
<dbReference type="SUPFAM" id="SSF54909">
    <property type="entry name" value="Dimeric alpha+beta barrel"/>
    <property type="match status" value="1"/>
</dbReference>
<dbReference type="InterPro" id="IPR022147">
    <property type="entry name" value="GSIII_N"/>
</dbReference>
<keyword evidence="1" id="KW-0805">Transcription regulation</keyword>
<keyword evidence="12" id="KW-1185">Reference proteome</keyword>
<name>A0AAE0RZM8_9BIVA</name>
<dbReference type="InterPro" id="IPR052725">
    <property type="entry name" value="GS_Type-3"/>
</dbReference>
<dbReference type="Proteomes" id="UP001195483">
    <property type="component" value="Unassembled WGS sequence"/>
</dbReference>
<accession>A0AAE0RZM8</accession>
<dbReference type="InterPro" id="IPR014746">
    <property type="entry name" value="Gln_synth/guanido_kin_cat_dom"/>
</dbReference>
<dbReference type="EMBL" id="JAEAOA010001427">
    <property type="protein sequence ID" value="KAK3582458.1"/>
    <property type="molecule type" value="Genomic_DNA"/>
</dbReference>
<keyword evidence="6" id="KW-0175">Coiled coil</keyword>
<dbReference type="PROSITE" id="PS51986">
    <property type="entry name" value="GS_BETA_GRASP"/>
    <property type="match status" value="1"/>
</dbReference>
<reference evidence="11" key="1">
    <citation type="journal article" date="2021" name="Genome Biol. Evol.">
        <title>A High-Quality Reference Genome for a Parasitic Bivalve with Doubly Uniparental Inheritance (Bivalvia: Unionida).</title>
        <authorList>
            <person name="Smith C.H."/>
        </authorList>
    </citation>
    <scope>NUCLEOTIDE SEQUENCE</scope>
    <source>
        <strain evidence="11">CHS0354</strain>
    </source>
</reference>
<dbReference type="PANTHER" id="PTHR42974">
    <property type="entry name" value="GLUTAMINE SYNTHETASE"/>
    <property type="match status" value="1"/>
</dbReference>
<dbReference type="PROSITE" id="PS00181">
    <property type="entry name" value="GLNA_ATP"/>
    <property type="match status" value="1"/>
</dbReference>
<dbReference type="SMART" id="SM00344">
    <property type="entry name" value="HTH_ASNC"/>
    <property type="match status" value="1"/>
</dbReference>
<evidence type="ECO:0000256" key="2">
    <source>
        <dbReference type="ARBA" id="ARBA00023125"/>
    </source>
</evidence>
<dbReference type="InterPro" id="IPR027303">
    <property type="entry name" value="Gln_synth_gly_rich_site"/>
</dbReference>
<dbReference type="Pfam" id="PF13412">
    <property type="entry name" value="HTH_24"/>
    <property type="match status" value="1"/>
</dbReference>
<dbReference type="PANTHER" id="PTHR42974:SF1">
    <property type="entry name" value="TYPE-3 GLUTAMINE SYNTHETASE"/>
    <property type="match status" value="1"/>
</dbReference>
<dbReference type="GO" id="GO:0006542">
    <property type="term" value="P:glutamine biosynthetic process"/>
    <property type="evidence" value="ECO:0007669"/>
    <property type="project" value="InterPro"/>
</dbReference>
<evidence type="ECO:0008006" key="13">
    <source>
        <dbReference type="Google" id="ProtNLM"/>
    </source>
</evidence>
<dbReference type="InterPro" id="IPR040577">
    <property type="entry name" value="Gln-synt_C"/>
</dbReference>
<evidence type="ECO:0000313" key="11">
    <source>
        <dbReference type="EMBL" id="KAK3582458.1"/>
    </source>
</evidence>
<keyword evidence="3" id="KW-0804">Transcription</keyword>
<dbReference type="Pfam" id="PF18318">
    <property type="entry name" value="Gln-synt_C-ter"/>
    <property type="match status" value="1"/>
</dbReference>
<dbReference type="InterPro" id="IPR036388">
    <property type="entry name" value="WH-like_DNA-bd_sf"/>
</dbReference>
<comment type="caution">
    <text evidence="11">The sequence shown here is derived from an EMBL/GenBank/DDBJ whole genome shotgun (WGS) entry which is preliminary data.</text>
</comment>
<dbReference type="Gene3D" id="1.10.10.10">
    <property type="entry name" value="Winged helix-like DNA-binding domain superfamily/Winged helix DNA-binding domain"/>
    <property type="match status" value="1"/>
</dbReference>
<reference evidence="11" key="3">
    <citation type="submission" date="2023-05" db="EMBL/GenBank/DDBJ databases">
        <authorList>
            <person name="Smith C.H."/>
        </authorList>
    </citation>
    <scope>NUCLEOTIDE SEQUENCE</scope>
    <source>
        <strain evidence="11">CHS0354</strain>
        <tissue evidence="11">Mantle</tissue>
    </source>
</reference>
<dbReference type="PROSITE" id="PS51987">
    <property type="entry name" value="GS_CATALYTIC"/>
    <property type="match status" value="1"/>
</dbReference>
<dbReference type="InterPro" id="IPR000485">
    <property type="entry name" value="AsnC-type_HTH_dom"/>
</dbReference>
<organism evidence="11 12">
    <name type="scientific">Potamilus streckersoni</name>
    <dbReference type="NCBI Taxonomy" id="2493646"/>
    <lineage>
        <taxon>Eukaryota</taxon>
        <taxon>Metazoa</taxon>
        <taxon>Spiralia</taxon>
        <taxon>Lophotrochozoa</taxon>
        <taxon>Mollusca</taxon>
        <taxon>Bivalvia</taxon>
        <taxon>Autobranchia</taxon>
        <taxon>Heteroconchia</taxon>
        <taxon>Palaeoheterodonta</taxon>
        <taxon>Unionida</taxon>
        <taxon>Unionoidea</taxon>
        <taxon>Unionidae</taxon>
        <taxon>Ambleminae</taxon>
        <taxon>Lampsilini</taxon>
        <taxon>Potamilus</taxon>
    </lineage>
</organism>
<feature type="domain" description="GS catalytic" evidence="10">
    <location>
        <begin position="250"/>
        <end position="684"/>
    </location>
</feature>
<dbReference type="Pfam" id="PF12437">
    <property type="entry name" value="GSIII_N"/>
    <property type="match status" value="1"/>
</dbReference>
<dbReference type="GO" id="GO:0043565">
    <property type="term" value="F:sequence-specific DNA binding"/>
    <property type="evidence" value="ECO:0007669"/>
    <property type="project" value="InterPro"/>
</dbReference>
<evidence type="ECO:0000259" key="8">
    <source>
        <dbReference type="PROSITE" id="PS51063"/>
    </source>
</evidence>
<evidence type="ECO:0000256" key="1">
    <source>
        <dbReference type="ARBA" id="ARBA00023015"/>
    </source>
</evidence>
<reference evidence="11" key="2">
    <citation type="journal article" date="2021" name="Genome Biol. Evol.">
        <title>Developing a high-quality reference genome for a parasitic bivalve with doubly uniparental inheritance (Bivalvia: Unionida).</title>
        <authorList>
            <person name="Smith C.H."/>
        </authorList>
    </citation>
    <scope>NUCLEOTIDE SEQUENCE</scope>
    <source>
        <strain evidence="11">CHS0354</strain>
        <tissue evidence="11">Mantle</tissue>
    </source>
</reference>
<dbReference type="InterPro" id="IPR011008">
    <property type="entry name" value="Dimeric_a/b-barrel"/>
</dbReference>
<feature type="domain" description="HTH crp-type" evidence="8">
    <location>
        <begin position="1"/>
        <end position="43"/>
    </location>
</feature>
<dbReference type="InterPro" id="IPR008146">
    <property type="entry name" value="Gln_synth_cat_dom"/>
</dbReference>
<feature type="domain" description="GS beta-grasp" evidence="9">
    <location>
        <begin position="152"/>
        <end position="245"/>
    </location>
</feature>
<dbReference type="Gene3D" id="3.30.70.920">
    <property type="match status" value="1"/>
</dbReference>
<dbReference type="InterPro" id="IPR036390">
    <property type="entry name" value="WH_DNA-bd_sf"/>
</dbReference>
<dbReference type="GO" id="GO:0006355">
    <property type="term" value="P:regulation of DNA-templated transcription"/>
    <property type="evidence" value="ECO:0007669"/>
    <property type="project" value="InterPro"/>
</dbReference>
<evidence type="ECO:0000259" key="10">
    <source>
        <dbReference type="PROSITE" id="PS51987"/>
    </source>
</evidence>
<feature type="coiled-coil region" evidence="6">
    <location>
        <begin position="730"/>
        <end position="781"/>
    </location>
</feature>
<gene>
    <name evidence="11" type="ORF">CHS0354_024005</name>
</gene>
<evidence type="ECO:0000256" key="3">
    <source>
        <dbReference type="ARBA" id="ARBA00023163"/>
    </source>
</evidence>
<protein>
    <recommendedName>
        <fullName evidence="13">Glutamine synthetase</fullName>
    </recommendedName>
</protein>
<evidence type="ECO:0000259" key="7">
    <source>
        <dbReference type="PROSITE" id="PS50956"/>
    </source>
</evidence>
<evidence type="ECO:0000256" key="5">
    <source>
        <dbReference type="RuleBase" id="RU000384"/>
    </source>
</evidence>
<dbReference type="SUPFAM" id="SSF55931">
    <property type="entry name" value="Glutamine synthetase/guanido kinase"/>
    <property type="match status" value="1"/>
</dbReference>
<keyword evidence="2" id="KW-0238">DNA-binding</keyword>
<proteinExistence type="inferred from homology"/>
<dbReference type="GO" id="GO:0004356">
    <property type="term" value="F:glutamine synthetase activity"/>
    <property type="evidence" value="ECO:0007669"/>
    <property type="project" value="InterPro"/>
</dbReference>
<dbReference type="Gene3D" id="1.20.120.1560">
    <property type="match status" value="1"/>
</dbReference>
<sequence>MKRGELAESVGLSIPAVSERLDKMQRKGVIRRFSAVVDVKKLGLDIIAFVHVNVTSLKFYPDFTKEVQTEDKILECYSITGHGSFMLKIVTRNTADLERLLSKIQNWHGVSSTTTSLVLSEKTFKSGHVLSVDIAPHIARAMKEWAIENNATHYCHWFQPMTGSTAEKHDAFIAYDKSGTVIEKFTESQLIQGEPDASSFPSGGMRSTFEARGYTAWDTGSFAFLRKVGETTTLCIPSVFISYHGDALDEKTPLLRSMNALNKSALRMLKILGNHDASRVTSFVGAEQEYFLIDNFMTADRMDLIMSGRTLFGSLPPKTQQLEDHYFGSIPERIIQFMHSLEKELYELGIPVKTRHNEVAPRQFEIAPLYEEAHLASDHNLMVMEVMRRHANAYGLSVLLHEKPFAGVNGSGKHNNWSMGADVGGNLLEPGDAPHQNISFLVFVVAVLMGVHKRAGVLRASVANTGNDHRLGANEAPPAIMSVFLGHDLSRILDEIEEGKVAEAAVREHIELGLAQLPKVQKDNTDRNRTSPFAFTGNKFEFRAVPSSANIAIPNTVLNTIIAESIDELSNALEARIESVANVEQAIFEVLSEKIKATKAIRFEGDGYSKAWELEAKKRGLPNMKNMADAMKIWSNPSTKELFIKYQVLTAAELESRLNVRLERYKKDIEIEAKTFVMMIKTLILPACLSYQKEMVLSIDAMSISSKKSKIKMGDVQIQYSVLGKYSPNISKLIQITDELEKVLHGLEKQKSLQAEADYCANKIMEKMVELRGVTNELEKETPRKWWPVPTYFDMLFTS</sequence>
<dbReference type="PROSITE" id="PS51063">
    <property type="entry name" value="HTH_CRP_2"/>
    <property type="match status" value="1"/>
</dbReference>
<evidence type="ECO:0000256" key="4">
    <source>
        <dbReference type="PROSITE-ProRule" id="PRU01330"/>
    </source>
</evidence>
<dbReference type="InterPro" id="IPR008147">
    <property type="entry name" value="Gln_synt_N"/>
</dbReference>
<dbReference type="SUPFAM" id="SSF46785">
    <property type="entry name" value="Winged helix' DNA-binding domain"/>
    <property type="match status" value="1"/>
</dbReference>